<dbReference type="SFLD" id="SFLDG01066">
    <property type="entry name" value="organic_radical-activating_enz"/>
    <property type="match status" value="1"/>
</dbReference>
<evidence type="ECO:0000256" key="3">
    <source>
        <dbReference type="ARBA" id="ARBA00022485"/>
    </source>
</evidence>
<evidence type="ECO:0000256" key="6">
    <source>
        <dbReference type="ARBA" id="ARBA00023002"/>
    </source>
</evidence>
<dbReference type="Pfam" id="PF04055">
    <property type="entry name" value="Radical_SAM"/>
    <property type="match status" value="1"/>
</dbReference>
<evidence type="ECO:0000256" key="1">
    <source>
        <dbReference type="ARBA" id="ARBA00001966"/>
    </source>
</evidence>
<proteinExistence type="inferred from homology"/>
<dbReference type="PROSITE" id="PS01087">
    <property type="entry name" value="RADICAL_ACTIVATING"/>
    <property type="match status" value="1"/>
</dbReference>
<dbReference type="InterPro" id="IPR040074">
    <property type="entry name" value="BssD/PflA/YjjW"/>
</dbReference>
<dbReference type="EMBL" id="JAOQJV010000010">
    <property type="protein sequence ID" value="MCU6700327.1"/>
    <property type="molecule type" value="Genomic_DNA"/>
</dbReference>
<keyword evidence="13" id="KW-1185">Reference proteome</keyword>
<dbReference type="SUPFAM" id="SSF102114">
    <property type="entry name" value="Radical SAM enzymes"/>
    <property type="match status" value="1"/>
</dbReference>
<feature type="domain" description="4Fe-4S ferredoxin-type" evidence="10">
    <location>
        <begin position="74"/>
        <end position="102"/>
    </location>
</feature>
<comment type="caution">
    <text evidence="12">The sequence shown here is derived from an EMBL/GenBank/DDBJ whole genome shotgun (WGS) entry which is preliminary data.</text>
</comment>
<dbReference type="Pfam" id="PF00037">
    <property type="entry name" value="Fer4"/>
    <property type="match status" value="1"/>
</dbReference>
<feature type="domain" description="Radical SAM core" evidence="11">
    <location>
        <begin position="13"/>
        <end position="296"/>
    </location>
</feature>
<keyword evidence="4" id="KW-0949">S-adenosyl-L-methionine</keyword>
<evidence type="ECO:0000313" key="12">
    <source>
        <dbReference type="EMBL" id="MCU6700327.1"/>
    </source>
</evidence>
<dbReference type="NCBIfam" id="TIGR02494">
    <property type="entry name" value="PFLE_PFLC"/>
    <property type="match status" value="1"/>
</dbReference>
<organism evidence="12 13">
    <name type="scientific">Dorea ammoniilytica</name>
    <dbReference type="NCBI Taxonomy" id="2981788"/>
    <lineage>
        <taxon>Bacteria</taxon>
        <taxon>Bacillati</taxon>
        <taxon>Bacillota</taxon>
        <taxon>Clostridia</taxon>
        <taxon>Lachnospirales</taxon>
        <taxon>Lachnospiraceae</taxon>
        <taxon>Dorea</taxon>
    </lineage>
</organism>
<comment type="cofactor">
    <cofactor evidence="1">
        <name>[4Fe-4S] cluster</name>
        <dbReference type="ChEBI" id="CHEBI:49883"/>
    </cofactor>
</comment>
<reference evidence="12 13" key="1">
    <citation type="journal article" date="2021" name="ISME Commun">
        <title>Automated analysis of genomic sequences facilitates high-throughput and comprehensive description of bacteria.</title>
        <authorList>
            <person name="Hitch T.C.A."/>
        </authorList>
    </citation>
    <scope>NUCLEOTIDE SEQUENCE [LARGE SCALE GENOMIC DNA]</scope>
    <source>
        <strain evidence="12 13">Sanger_02</strain>
    </source>
</reference>
<dbReference type="Gene3D" id="3.30.70.20">
    <property type="match status" value="1"/>
</dbReference>
<dbReference type="InterPro" id="IPR001989">
    <property type="entry name" value="Radical_activat_CS"/>
</dbReference>
<comment type="similarity">
    <text evidence="2">Belongs to the organic radical-activating enzymes family.</text>
</comment>
<sequence length="302" mass="33939">MNLITNIQKFSIHDGDGIRTTVFFKGCPLKCEWCHNPETQRYEQELQYDSEKCTGCGCCAKVCPSGAITMQDGKPVLDKTVCQLCGKCTNFCPQGIREIIGEEYPVKNLIRELKKDLMFYEDSGGGVTLSGGEVMTMSTDYILAIAKALKHEDITLTIDTCGQVSYDKFEAILPYVNTFLYDVKVMDPELHKKYIGVDNKLILENLVKLSDAGARIYIRIPTVKEVNGNEQNMTETIRFLKEHDIHPAQVNLLPYHDTGSGKYAKLDMEYKGTDLHAPSKEEMESFVQLFKDAGFQNTKIGG</sequence>
<feature type="domain" description="4Fe-4S ferredoxin-type" evidence="10">
    <location>
        <begin position="44"/>
        <end position="73"/>
    </location>
</feature>
<dbReference type="InterPro" id="IPR007197">
    <property type="entry name" value="rSAM"/>
</dbReference>
<keyword evidence="7" id="KW-0408">Iron</keyword>
<keyword evidence="6" id="KW-0560">Oxidoreductase</keyword>
<keyword evidence="5" id="KW-0479">Metal-binding</keyword>
<dbReference type="SFLD" id="SFLDS00029">
    <property type="entry name" value="Radical_SAM"/>
    <property type="match status" value="1"/>
</dbReference>
<dbReference type="InterPro" id="IPR034457">
    <property type="entry name" value="Organic_radical-activating"/>
</dbReference>
<dbReference type="PIRSF" id="PIRSF000371">
    <property type="entry name" value="PFL_act_enz"/>
    <property type="match status" value="1"/>
</dbReference>
<dbReference type="Gene3D" id="3.20.20.70">
    <property type="entry name" value="Aldolase class I"/>
    <property type="match status" value="1"/>
</dbReference>
<dbReference type="InterPro" id="IPR017896">
    <property type="entry name" value="4Fe4S_Fe-S-bd"/>
</dbReference>
<dbReference type="InterPro" id="IPR017900">
    <property type="entry name" value="4Fe4S_Fe_S_CS"/>
</dbReference>
<keyword evidence="3" id="KW-0004">4Fe-4S</keyword>
<dbReference type="SFLD" id="SFLDG01118">
    <property type="entry name" value="activating_enzymes__group_2"/>
    <property type="match status" value="1"/>
</dbReference>
<evidence type="ECO:0000256" key="2">
    <source>
        <dbReference type="ARBA" id="ARBA00009777"/>
    </source>
</evidence>
<dbReference type="InterPro" id="IPR012839">
    <property type="entry name" value="Organic_radical_activase"/>
</dbReference>
<dbReference type="NCBIfam" id="NF043069">
    <property type="entry name" value="T4HPD_activ_SAM"/>
    <property type="match status" value="1"/>
</dbReference>
<evidence type="ECO:0000259" key="11">
    <source>
        <dbReference type="PROSITE" id="PS51918"/>
    </source>
</evidence>
<name>A0ABT2S7D5_9FIRM</name>
<dbReference type="PANTHER" id="PTHR30352">
    <property type="entry name" value="PYRUVATE FORMATE-LYASE-ACTIVATING ENZYME"/>
    <property type="match status" value="1"/>
</dbReference>
<dbReference type="InterPro" id="IPR050014">
    <property type="entry name" value="T4HPD_activ_SAM"/>
</dbReference>
<dbReference type="PROSITE" id="PS51918">
    <property type="entry name" value="RADICAL_SAM"/>
    <property type="match status" value="1"/>
</dbReference>
<dbReference type="PROSITE" id="PS51379">
    <property type="entry name" value="4FE4S_FER_2"/>
    <property type="match status" value="2"/>
</dbReference>
<evidence type="ECO:0000259" key="10">
    <source>
        <dbReference type="PROSITE" id="PS51379"/>
    </source>
</evidence>
<comment type="catalytic activity">
    <reaction evidence="9">
        <text>glycyl-[protein] + reduced [flavodoxin] + S-adenosyl-L-methionine = glycin-2-yl radical-[protein] + semiquinone [flavodoxin] + 5'-deoxyadenosine + L-methionine + H(+)</text>
        <dbReference type="Rhea" id="RHEA:61976"/>
        <dbReference type="Rhea" id="RHEA-COMP:10622"/>
        <dbReference type="Rhea" id="RHEA-COMP:14480"/>
        <dbReference type="Rhea" id="RHEA-COMP:15993"/>
        <dbReference type="Rhea" id="RHEA-COMP:15994"/>
        <dbReference type="ChEBI" id="CHEBI:15378"/>
        <dbReference type="ChEBI" id="CHEBI:17319"/>
        <dbReference type="ChEBI" id="CHEBI:29947"/>
        <dbReference type="ChEBI" id="CHEBI:32722"/>
        <dbReference type="ChEBI" id="CHEBI:57618"/>
        <dbReference type="ChEBI" id="CHEBI:57844"/>
        <dbReference type="ChEBI" id="CHEBI:59789"/>
        <dbReference type="ChEBI" id="CHEBI:140311"/>
    </reaction>
</comment>
<dbReference type="InterPro" id="IPR058240">
    <property type="entry name" value="rSAM_sf"/>
</dbReference>
<protein>
    <submittedName>
        <fullName evidence="12">Glycyl-radical enzyme activating protein</fullName>
    </submittedName>
</protein>
<dbReference type="RefSeq" id="WP_262581738.1">
    <property type="nucleotide sequence ID" value="NZ_JAOQJV010000010.1"/>
</dbReference>
<dbReference type="Proteomes" id="UP001207605">
    <property type="component" value="Unassembled WGS sequence"/>
</dbReference>
<evidence type="ECO:0000256" key="9">
    <source>
        <dbReference type="ARBA" id="ARBA00047365"/>
    </source>
</evidence>
<accession>A0ABT2S7D5</accession>
<dbReference type="PROSITE" id="PS00198">
    <property type="entry name" value="4FE4S_FER_1"/>
    <property type="match status" value="2"/>
</dbReference>
<gene>
    <name evidence="12" type="ORF">OCV65_08805</name>
</gene>
<evidence type="ECO:0000256" key="8">
    <source>
        <dbReference type="ARBA" id="ARBA00023014"/>
    </source>
</evidence>
<keyword evidence="8" id="KW-0411">Iron-sulfur</keyword>
<evidence type="ECO:0000256" key="4">
    <source>
        <dbReference type="ARBA" id="ARBA00022691"/>
    </source>
</evidence>
<dbReference type="SUPFAM" id="SSF54862">
    <property type="entry name" value="4Fe-4S ferredoxins"/>
    <property type="match status" value="1"/>
</dbReference>
<dbReference type="InterPro" id="IPR013785">
    <property type="entry name" value="Aldolase_TIM"/>
</dbReference>
<evidence type="ECO:0000313" key="13">
    <source>
        <dbReference type="Proteomes" id="UP001207605"/>
    </source>
</evidence>
<evidence type="ECO:0000256" key="5">
    <source>
        <dbReference type="ARBA" id="ARBA00022723"/>
    </source>
</evidence>
<evidence type="ECO:0000256" key="7">
    <source>
        <dbReference type="ARBA" id="ARBA00023004"/>
    </source>
</evidence>
<dbReference type="PANTHER" id="PTHR30352:SF4">
    <property type="entry name" value="PYRUVATE FORMATE-LYASE 2-ACTIVATING ENZYME"/>
    <property type="match status" value="1"/>
</dbReference>